<gene>
    <name evidence="1" type="ORF">BCR33DRAFT_636045</name>
</gene>
<dbReference type="PANTHER" id="PTHR37331:SF1">
    <property type="entry name" value="YALI0F11671P"/>
    <property type="match status" value="1"/>
</dbReference>
<sequence>QKEGYLNVSDTRVYTPWGRVSDPEDLIGAVLLKEGKIVPGTFQPTGTHRIVSMNGLFCLSETLTGKLVE</sequence>
<accession>A0A1Y2CEP2</accession>
<feature type="non-terminal residue" evidence="1">
    <location>
        <position position="69"/>
    </location>
</feature>
<name>A0A1Y2CEP2_9FUNG</name>
<keyword evidence="2" id="KW-1185">Reference proteome</keyword>
<feature type="non-terminal residue" evidence="1">
    <location>
        <position position="1"/>
    </location>
</feature>
<protein>
    <submittedName>
        <fullName evidence="1">Uncharacterized protein</fullName>
    </submittedName>
</protein>
<proteinExistence type="predicted"/>
<evidence type="ECO:0000313" key="2">
    <source>
        <dbReference type="Proteomes" id="UP000193642"/>
    </source>
</evidence>
<dbReference type="OrthoDB" id="5397701at2759"/>
<dbReference type="STRING" id="329046.A0A1Y2CEP2"/>
<comment type="caution">
    <text evidence="1">The sequence shown here is derived from an EMBL/GenBank/DDBJ whole genome shotgun (WGS) entry which is preliminary data.</text>
</comment>
<dbReference type="EMBL" id="MCGO01000020">
    <property type="protein sequence ID" value="ORY45357.1"/>
    <property type="molecule type" value="Genomic_DNA"/>
</dbReference>
<dbReference type="AlphaFoldDB" id="A0A1Y2CEP2"/>
<organism evidence="1 2">
    <name type="scientific">Rhizoclosmatium globosum</name>
    <dbReference type="NCBI Taxonomy" id="329046"/>
    <lineage>
        <taxon>Eukaryota</taxon>
        <taxon>Fungi</taxon>
        <taxon>Fungi incertae sedis</taxon>
        <taxon>Chytridiomycota</taxon>
        <taxon>Chytridiomycota incertae sedis</taxon>
        <taxon>Chytridiomycetes</taxon>
        <taxon>Chytridiales</taxon>
        <taxon>Chytriomycetaceae</taxon>
        <taxon>Rhizoclosmatium</taxon>
    </lineage>
</organism>
<dbReference type="PANTHER" id="PTHR37331">
    <property type="entry name" value="YALI0F11671P"/>
    <property type="match status" value="1"/>
</dbReference>
<dbReference type="Proteomes" id="UP000193642">
    <property type="component" value="Unassembled WGS sequence"/>
</dbReference>
<reference evidence="1 2" key="1">
    <citation type="submission" date="2016-07" db="EMBL/GenBank/DDBJ databases">
        <title>Pervasive Adenine N6-methylation of Active Genes in Fungi.</title>
        <authorList>
            <consortium name="DOE Joint Genome Institute"/>
            <person name="Mondo S.J."/>
            <person name="Dannebaum R.O."/>
            <person name="Kuo R.C."/>
            <person name="Labutti K."/>
            <person name="Haridas S."/>
            <person name="Kuo A."/>
            <person name="Salamov A."/>
            <person name="Ahrendt S.R."/>
            <person name="Lipzen A."/>
            <person name="Sullivan W."/>
            <person name="Andreopoulos W.B."/>
            <person name="Clum A."/>
            <person name="Lindquist E."/>
            <person name="Daum C."/>
            <person name="Ramamoorthy G.K."/>
            <person name="Gryganskyi A."/>
            <person name="Culley D."/>
            <person name="Magnuson J.K."/>
            <person name="James T.Y."/>
            <person name="O'Malley M.A."/>
            <person name="Stajich J.E."/>
            <person name="Spatafora J.W."/>
            <person name="Visel A."/>
            <person name="Grigoriev I.V."/>
        </authorList>
    </citation>
    <scope>NUCLEOTIDE SEQUENCE [LARGE SCALE GENOMIC DNA]</scope>
    <source>
        <strain evidence="1 2">JEL800</strain>
    </source>
</reference>
<evidence type="ECO:0000313" key="1">
    <source>
        <dbReference type="EMBL" id="ORY45357.1"/>
    </source>
</evidence>